<dbReference type="AlphaFoldDB" id="A0AAN6XBD4"/>
<dbReference type="InterPro" id="IPR038739">
    <property type="entry name" value="ARMC8/Vid28"/>
</dbReference>
<evidence type="ECO:0000256" key="5">
    <source>
        <dbReference type="ARBA" id="ARBA00023242"/>
    </source>
</evidence>
<feature type="compositionally biased region" description="Acidic residues" evidence="6">
    <location>
        <begin position="763"/>
        <end position="778"/>
    </location>
</feature>
<feature type="region of interest" description="Disordered" evidence="6">
    <location>
        <begin position="749"/>
        <end position="801"/>
    </location>
</feature>
<evidence type="ECO:0000313" key="7">
    <source>
        <dbReference type="EMBL" id="KAK4197614.1"/>
    </source>
</evidence>
<protein>
    <submittedName>
        <fullName evidence="7">Armadillo-type protein</fullName>
    </submittedName>
</protein>
<dbReference type="GO" id="GO:0034657">
    <property type="term" value="C:GID complex"/>
    <property type="evidence" value="ECO:0007669"/>
    <property type="project" value="TreeGrafter"/>
</dbReference>
<name>A0AAN6XBD4_9PEZI</name>
<evidence type="ECO:0000256" key="1">
    <source>
        <dbReference type="ARBA" id="ARBA00004123"/>
    </source>
</evidence>
<organism evidence="7 8">
    <name type="scientific">Triangularia verruculosa</name>
    <dbReference type="NCBI Taxonomy" id="2587418"/>
    <lineage>
        <taxon>Eukaryota</taxon>
        <taxon>Fungi</taxon>
        <taxon>Dikarya</taxon>
        <taxon>Ascomycota</taxon>
        <taxon>Pezizomycotina</taxon>
        <taxon>Sordariomycetes</taxon>
        <taxon>Sordariomycetidae</taxon>
        <taxon>Sordariales</taxon>
        <taxon>Podosporaceae</taxon>
        <taxon>Triangularia</taxon>
    </lineage>
</organism>
<accession>A0AAN6XBD4</accession>
<evidence type="ECO:0000256" key="6">
    <source>
        <dbReference type="SAM" id="MobiDB-lite"/>
    </source>
</evidence>
<keyword evidence="5" id="KW-0539">Nucleus</keyword>
<feature type="compositionally biased region" description="Polar residues" evidence="6">
    <location>
        <begin position="786"/>
        <end position="799"/>
    </location>
</feature>
<feature type="compositionally biased region" description="Polar residues" evidence="6">
    <location>
        <begin position="522"/>
        <end position="531"/>
    </location>
</feature>
<evidence type="ECO:0000256" key="2">
    <source>
        <dbReference type="ARBA" id="ARBA00004496"/>
    </source>
</evidence>
<dbReference type="GO" id="GO:0043161">
    <property type="term" value="P:proteasome-mediated ubiquitin-dependent protein catabolic process"/>
    <property type="evidence" value="ECO:0007669"/>
    <property type="project" value="TreeGrafter"/>
</dbReference>
<feature type="region of interest" description="Disordered" evidence="6">
    <location>
        <begin position="59"/>
        <end position="79"/>
    </location>
</feature>
<feature type="compositionally biased region" description="Basic and acidic residues" evidence="6">
    <location>
        <begin position="596"/>
        <end position="611"/>
    </location>
</feature>
<dbReference type="Gene3D" id="1.25.10.10">
    <property type="entry name" value="Leucine-rich Repeat Variant"/>
    <property type="match status" value="3"/>
</dbReference>
<keyword evidence="4" id="KW-0677">Repeat</keyword>
<dbReference type="EMBL" id="MU863960">
    <property type="protein sequence ID" value="KAK4197614.1"/>
    <property type="molecule type" value="Genomic_DNA"/>
</dbReference>
<dbReference type="GO" id="GO:0005737">
    <property type="term" value="C:cytoplasm"/>
    <property type="evidence" value="ECO:0007669"/>
    <property type="project" value="UniProtKB-SubCell"/>
</dbReference>
<dbReference type="InterPro" id="IPR011989">
    <property type="entry name" value="ARM-like"/>
</dbReference>
<reference evidence="7" key="1">
    <citation type="journal article" date="2023" name="Mol. Phylogenet. Evol.">
        <title>Genome-scale phylogeny and comparative genomics of the fungal order Sordariales.</title>
        <authorList>
            <person name="Hensen N."/>
            <person name="Bonometti L."/>
            <person name="Westerberg I."/>
            <person name="Brannstrom I.O."/>
            <person name="Guillou S."/>
            <person name="Cros-Aarteil S."/>
            <person name="Calhoun S."/>
            <person name="Haridas S."/>
            <person name="Kuo A."/>
            <person name="Mondo S."/>
            <person name="Pangilinan J."/>
            <person name="Riley R."/>
            <person name="LaButti K."/>
            <person name="Andreopoulos B."/>
            <person name="Lipzen A."/>
            <person name="Chen C."/>
            <person name="Yan M."/>
            <person name="Daum C."/>
            <person name="Ng V."/>
            <person name="Clum A."/>
            <person name="Steindorff A."/>
            <person name="Ohm R.A."/>
            <person name="Martin F."/>
            <person name="Silar P."/>
            <person name="Natvig D.O."/>
            <person name="Lalanne C."/>
            <person name="Gautier V."/>
            <person name="Ament-Velasquez S.L."/>
            <person name="Kruys A."/>
            <person name="Hutchinson M.I."/>
            <person name="Powell A.J."/>
            <person name="Barry K."/>
            <person name="Miller A.N."/>
            <person name="Grigoriev I.V."/>
            <person name="Debuchy R."/>
            <person name="Gladieux P."/>
            <person name="Hiltunen Thoren M."/>
            <person name="Johannesson H."/>
        </authorList>
    </citation>
    <scope>NUCLEOTIDE SEQUENCE</scope>
    <source>
        <strain evidence="7">CBS 315.58</strain>
    </source>
</reference>
<evidence type="ECO:0000313" key="8">
    <source>
        <dbReference type="Proteomes" id="UP001303160"/>
    </source>
</evidence>
<dbReference type="GO" id="GO:0005634">
    <property type="term" value="C:nucleus"/>
    <property type="evidence" value="ECO:0007669"/>
    <property type="project" value="UniProtKB-SubCell"/>
</dbReference>
<dbReference type="Proteomes" id="UP001303160">
    <property type="component" value="Unassembled WGS sequence"/>
</dbReference>
<feature type="compositionally biased region" description="Basic and acidic residues" evidence="6">
    <location>
        <begin position="751"/>
        <end position="762"/>
    </location>
</feature>
<dbReference type="PANTHER" id="PTHR15651:SF7">
    <property type="entry name" value="ARMADILLO REPEAT-CONTAINING PROTEIN 8"/>
    <property type="match status" value="1"/>
</dbReference>
<reference evidence="7" key="2">
    <citation type="submission" date="2023-05" db="EMBL/GenBank/DDBJ databases">
        <authorList>
            <consortium name="Lawrence Berkeley National Laboratory"/>
            <person name="Steindorff A."/>
            <person name="Hensen N."/>
            <person name="Bonometti L."/>
            <person name="Westerberg I."/>
            <person name="Brannstrom I.O."/>
            <person name="Guillou S."/>
            <person name="Cros-Aarteil S."/>
            <person name="Calhoun S."/>
            <person name="Haridas S."/>
            <person name="Kuo A."/>
            <person name="Mondo S."/>
            <person name="Pangilinan J."/>
            <person name="Riley R."/>
            <person name="Labutti K."/>
            <person name="Andreopoulos B."/>
            <person name="Lipzen A."/>
            <person name="Chen C."/>
            <person name="Yanf M."/>
            <person name="Daum C."/>
            <person name="Ng V."/>
            <person name="Clum A."/>
            <person name="Ohm R."/>
            <person name="Martin F."/>
            <person name="Silar P."/>
            <person name="Natvig D."/>
            <person name="Lalanne C."/>
            <person name="Gautier V."/>
            <person name="Ament-Velasquez S.L."/>
            <person name="Kruys A."/>
            <person name="Hutchinson M.I."/>
            <person name="Powell A.J."/>
            <person name="Barry K."/>
            <person name="Miller A.N."/>
            <person name="Grigoriev I.V."/>
            <person name="Debuchy R."/>
            <person name="Gladieux P."/>
            <person name="Thoren M.H."/>
            <person name="Johannesson H."/>
        </authorList>
    </citation>
    <scope>NUCLEOTIDE SEQUENCE</scope>
    <source>
        <strain evidence="7">CBS 315.58</strain>
    </source>
</reference>
<feature type="region of interest" description="Disordered" evidence="6">
    <location>
        <begin position="590"/>
        <end position="613"/>
    </location>
</feature>
<dbReference type="PANTHER" id="PTHR15651">
    <property type="entry name" value="ARMADILLO REPEAT-CONTAINING PROTEIN 8"/>
    <property type="match status" value="1"/>
</dbReference>
<gene>
    <name evidence="7" type="ORF">QBC40DRAFT_102187</name>
</gene>
<dbReference type="InterPro" id="IPR016024">
    <property type="entry name" value="ARM-type_fold"/>
</dbReference>
<comment type="caution">
    <text evidence="7">The sequence shown here is derived from an EMBL/GenBank/DDBJ whole genome shotgun (WGS) entry which is preliminary data.</text>
</comment>
<proteinExistence type="predicted"/>
<evidence type="ECO:0000256" key="4">
    <source>
        <dbReference type="ARBA" id="ARBA00022737"/>
    </source>
</evidence>
<sequence length="1010" mass="110729">MNMARVQSPLVPTQNIVPRNYAEQSAELRVLKDEIVGHVQHKEQWVQKGILETVVNTLQNSTPSRSRSNGKETANYATTSGGLSDDELVRLLCLQILASISCGGPSFLSPLHAVGVVPVTLSYISPNENPPQVVLTALRIIRNIAEATSAAPPGSDDLDVLADALFKREHVGSLYSILVQASADLMVQEQKRLVSALIARLCKEDTHQNPLTDGGILDALATILASFIVARGEVIPEAEKLAQKDGLADMIPAPALRGASLALTLEAISAIILNSRFRCCMFLYSPAILALLPLIEFTPVSKEPRASWSPDVPGIGGASRKSFGAMDYLLPLIPTSHLKSSSSQLTQFPSTGLSRNVFSSRRSQTYKFTGLDPTSEDSDVADHPESPVVPWLIYVVRSTSGFERVAAASVLTSLFKAGLTSPEREQALACLVVPLLCDLIKEHQKDVPASVQQATFIESDMERDWAILEKTPEVLARLVGASECLQISAHECGIIKTTAKLLKDAYEPMTSPLIPKPWTPNPDRNMSSAESSAACRLGPPGQVPLYAHKIKMRYSALTLVAGMGMLRDDYRKEAASQDLVPFIVESLAARPGKPQSPKEKAASAKEGRDRAGVSAYGHNPNRVIIAACNALRCLGRAVSVLRTTFLDHDVWQPVNKLMKHPNSVVQIQACTVVINLLATSSPMVEPLLGAGISKVLCEQAHSLNPGLRLNSMWALKHLVLGFENSQKKQLLEELEPGWLVQLISDDSSEEDTLHTRQRRSTDADDDEDMDAEASDEEESHSWVWSGMNNNPRRMNSTRMQKAEARLTALREADLNPARKARADATSIQEQALGFIQNFIVNPDKPSDQTELVDFLFSELGENRLFGILADKLKVRVVGAYGRRYSKTRDTVVLYPQAKIIMHITYILVHIAASIPRHRQLVIAQTELLKLLGGHFTSSSVEVRRALCHLFANLSCLEDDDDRQHCKQRALELEKLGVLSKLEGLERDDTDLDVRERAKAVVAQFKAPTIV</sequence>
<dbReference type="SUPFAM" id="SSF48371">
    <property type="entry name" value="ARM repeat"/>
    <property type="match status" value="2"/>
</dbReference>
<feature type="region of interest" description="Disordered" evidence="6">
    <location>
        <begin position="513"/>
        <end position="534"/>
    </location>
</feature>
<evidence type="ECO:0000256" key="3">
    <source>
        <dbReference type="ARBA" id="ARBA00022490"/>
    </source>
</evidence>
<comment type="subcellular location">
    <subcellularLocation>
        <location evidence="2">Cytoplasm</location>
    </subcellularLocation>
    <subcellularLocation>
        <location evidence="1">Nucleus</location>
    </subcellularLocation>
</comment>
<keyword evidence="8" id="KW-1185">Reference proteome</keyword>
<keyword evidence="3" id="KW-0963">Cytoplasm</keyword>